<dbReference type="Proteomes" id="UP000663881">
    <property type="component" value="Unassembled WGS sequence"/>
</dbReference>
<keyword evidence="1" id="KW-1133">Transmembrane helix</keyword>
<feature type="transmembrane region" description="Helical" evidence="1">
    <location>
        <begin position="160"/>
        <end position="185"/>
    </location>
</feature>
<proteinExistence type="predicted"/>
<evidence type="ECO:0000313" key="2">
    <source>
        <dbReference type="EMBL" id="CAF1243284.1"/>
    </source>
</evidence>
<keyword evidence="1" id="KW-0812">Transmembrane</keyword>
<dbReference type="OrthoDB" id="10001678at2759"/>
<comment type="caution">
    <text evidence="2">The sequence shown here is derived from an EMBL/GenBank/DDBJ whole genome shotgun (WGS) entry which is preliminary data.</text>
</comment>
<keyword evidence="1" id="KW-0472">Membrane</keyword>
<feature type="transmembrane region" description="Helical" evidence="1">
    <location>
        <begin position="12"/>
        <end position="37"/>
    </location>
</feature>
<feature type="transmembrane region" description="Helical" evidence="1">
    <location>
        <begin position="87"/>
        <end position="108"/>
    </location>
</feature>
<evidence type="ECO:0008006" key="5">
    <source>
        <dbReference type="Google" id="ProtNLM"/>
    </source>
</evidence>
<protein>
    <recommendedName>
        <fullName evidence="5">Transmembrane protein</fullName>
    </recommendedName>
</protein>
<dbReference type="Proteomes" id="UP000663891">
    <property type="component" value="Unassembled WGS sequence"/>
</dbReference>
<dbReference type="AlphaFoldDB" id="A0A814ZF68"/>
<sequence length="259" mass="30586">MPSTVESPLHWNYWATIIYIFGMFGYLTIDTINYLFAPVDDDFILFVHTCLTILFVIDAILYTIDWYMTAVRLRENKDEPVHYRSELIACIFQNLGSYLYLLSALLLFDKSAYMELVLLFQFFGTTAFVIESCFVFLGWRISFRRKPSTNPKRGCISQDVSMWAHIFYIIASLFYLCATSLAYRIYSHLNVIHPNGVLILLMLGDFFYLFDAYLYYECWKRDKQEYDANTEQQNLMQLNVVKQLTTENYSYNHSIDEDS</sequence>
<feature type="transmembrane region" description="Helical" evidence="1">
    <location>
        <begin position="120"/>
        <end position="139"/>
    </location>
</feature>
<name>A0A814ZF68_9BILA</name>
<organism evidence="2 4">
    <name type="scientific">Adineta steineri</name>
    <dbReference type="NCBI Taxonomy" id="433720"/>
    <lineage>
        <taxon>Eukaryota</taxon>
        <taxon>Metazoa</taxon>
        <taxon>Spiralia</taxon>
        <taxon>Gnathifera</taxon>
        <taxon>Rotifera</taxon>
        <taxon>Eurotatoria</taxon>
        <taxon>Bdelloidea</taxon>
        <taxon>Adinetida</taxon>
        <taxon>Adinetidae</taxon>
        <taxon>Adineta</taxon>
    </lineage>
</organism>
<feature type="transmembrane region" description="Helical" evidence="1">
    <location>
        <begin position="43"/>
        <end position="67"/>
    </location>
</feature>
<dbReference type="EMBL" id="CAJNON010000401">
    <property type="protein sequence ID" value="CAF1243284.1"/>
    <property type="molecule type" value="Genomic_DNA"/>
</dbReference>
<evidence type="ECO:0000313" key="3">
    <source>
        <dbReference type="EMBL" id="CAF3609975.1"/>
    </source>
</evidence>
<dbReference type="EMBL" id="CAJOAY010000266">
    <property type="protein sequence ID" value="CAF3609975.1"/>
    <property type="molecule type" value="Genomic_DNA"/>
</dbReference>
<evidence type="ECO:0000256" key="1">
    <source>
        <dbReference type="SAM" id="Phobius"/>
    </source>
</evidence>
<gene>
    <name evidence="3" type="ORF">OKA104_LOCUS7070</name>
    <name evidence="2" type="ORF">VCS650_LOCUS27917</name>
</gene>
<evidence type="ECO:0000313" key="4">
    <source>
        <dbReference type="Proteomes" id="UP000663891"/>
    </source>
</evidence>
<accession>A0A814ZF68</accession>
<reference evidence="2" key="1">
    <citation type="submission" date="2021-02" db="EMBL/GenBank/DDBJ databases">
        <authorList>
            <person name="Nowell W R."/>
        </authorList>
    </citation>
    <scope>NUCLEOTIDE SEQUENCE</scope>
</reference>
<feature type="transmembrane region" description="Helical" evidence="1">
    <location>
        <begin position="197"/>
        <end position="216"/>
    </location>
</feature>